<dbReference type="EMBL" id="JBHSEC010000019">
    <property type="protein sequence ID" value="MFC4410885.1"/>
    <property type="molecule type" value="Genomic_DNA"/>
</dbReference>
<evidence type="ECO:0008006" key="4">
    <source>
        <dbReference type="Google" id="ProtNLM"/>
    </source>
</evidence>
<organism evidence="2 3">
    <name type="scientific">Chungangia koreensis</name>
    <dbReference type="NCBI Taxonomy" id="752657"/>
    <lineage>
        <taxon>Bacteria</taxon>
        <taxon>Bacillati</taxon>
        <taxon>Bacillota</taxon>
        <taxon>Bacilli</taxon>
        <taxon>Lactobacillales</taxon>
        <taxon>Chungangia</taxon>
    </lineage>
</organism>
<keyword evidence="1" id="KW-0812">Transmembrane</keyword>
<reference evidence="3" key="1">
    <citation type="journal article" date="2019" name="Int. J. Syst. Evol. Microbiol.">
        <title>The Global Catalogue of Microorganisms (GCM) 10K type strain sequencing project: providing services to taxonomists for standard genome sequencing and annotation.</title>
        <authorList>
            <consortium name="The Broad Institute Genomics Platform"/>
            <consortium name="The Broad Institute Genome Sequencing Center for Infectious Disease"/>
            <person name="Wu L."/>
            <person name="Ma J."/>
        </authorList>
    </citation>
    <scope>NUCLEOTIDE SEQUENCE [LARGE SCALE GENOMIC DNA]</scope>
    <source>
        <strain evidence="3">CCUG 59778</strain>
    </source>
</reference>
<sequence length="40" mass="4453">MSKKKIGGEPELKGTFISVMAVGVIIVVMWFAAYGLYVYR</sequence>
<keyword evidence="1" id="KW-0472">Membrane</keyword>
<protein>
    <recommendedName>
        <fullName evidence="4">Cytochrome c oxidase subunit 2A</fullName>
    </recommendedName>
</protein>
<gene>
    <name evidence="2" type="ORF">ACFOZY_10700</name>
</gene>
<evidence type="ECO:0000313" key="3">
    <source>
        <dbReference type="Proteomes" id="UP001595817"/>
    </source>
</evidence>
<accession>A0ABV8X9S0</accession>
<dbReference type="RefSeq" id="WP_378155236.1">
    <property type="nucleotide sequence ID" value="NZ_JBHSEC010000019.1"/>
</dbReference>
<keyword evidence="1" id="KW-1133">Transmembrane helix</keyword>
<comment type="caution">
    <text evidence="2">The sequence shown here is derived from an EMBL/GenBank/DDBJ whole genome shotgun (WGS) entry which is preliminary data.</text>
</comment>
<name>A0ABV8X9S0_9LACT</name>
<evidence type="ECO:0000313" key="2">
    <source>
        <dbReference type="EMBL" id="MFC4410885.1"/>
    </source>
</evidence>
<feature type="transmembrane region" description="Helical" evidence="1">
    <location>
        <begin position="12"/>
        <end position="37"/>
    </location>
</feature>
<evidence type="ECO:0000256" key="1">
    <source>
        <dbReference type="SAM" id="Phobius"/>
    </source>
</evidence>
<keyword evidence="3" id="KW-1185">Reference proteome</keyword>
<proteinExistence type="predicted"/>
<dbReference type="Proteomes" id="UP001595817">
    <property type="component" value="Unassembled WGS sequence"/>
</dbReference>